<dbReference type="KEGG" id="ttf:THTE_4297"/>
<gene>
    <name evidence="6" type="ORF">THTE_4297</name>
</gene>
<dbReference type="GO" id="GO:0046872">
    <property type="term" value="F:metal ion binding"/>
    <property type="evidence" value="ECO:0007669"/>
    <property type="project" value="UniProtKB-KW"/>
</dbReference>
<keyword evidence="3" id="KW-0408">Iron</keyword>
<evidence type="ECO:0000256" key="3">
    <source>
        <dbReference type="ARBA" id="ARBA00023004"/>
    </source>
</evidence>
<dbReference type="PANTHER" id="PTHR21496">
    <property type="entry name" value="FERREDOXIN-RELATED"/>
    <property type="match status" value="1"/>
</dbReference>
<evidence type="ECO:0000259" key="5">
    <source>
        <dbReference type="PROSITE" id="PS51296"/>
    </source>
</evidence>
<dbReference type="RefSeq" id="WP_095416574.1">
    <property type="nucleotide sequence ID" value="NZ_CP018477.1"/>
</dbReference>
<dbReference type="GO" id="GO:0051537">
    <property type="term" value="F:2 iron, 2 sulfur cluster binding"/>
    <property type="evidence" value="ECO:0007669"/>
    <property type="project" value="UniProtKB-KW"/>
</dbReference>
<dbReference type="AlphaFoldDB" id="A0A286RLR1"/>
<keyword evidence="7" id="KW-1185">Reference proteome</keyword>
<protein>
    <submittedName>
        <fullName evidence="6">Ferredoxin, 2Fe-2S</fullName>
    </submittedName>
</protein>
<evidence type="ECO:0000256" key="2">
    <source>
        <dbReference type="ARBA" id="ARBA00022723"/>
    </source>
</evidence>
<dbReference type="EMBL" id="CP018477">
    <property type="protein sequence ID" value="ASV76898.1"/>
    <property type="molecule type" value="Genomic_DNA"/>
</dbReference>
<keyword evidence="2" id="KW-0479">Metal-binding</keyword>
<evidence type="ECO:0000256" key="4">
    <source>
        <dbReference type="ARBA" id="ARBA00023014"/>
    </source>
</evidence>
<evidence type="ECO:0000256" key="1">
    <source>
        <dbReference type="ARBA" id="ARBA00022714"/>
    </source>
</evidence>
<dbReference type="SUPFAM" id="SSF50022">
    <property type="entry name" value="ISP domain"/>
    <property type="match status" value="1"/>
</dbReference>
<keyword evidence="1" id="KW-0001">2Fe-2S</keyword>
<organism evidence="6 7">
    <name type="scientific">Thermogutta terrifontis</name>
    <dbReference type="NCBI Taxonomy" id="1331910"/>
    <lineage>
        <taxon>Bacteria</taxon>
        <taxon>Pseudomonadati</taxon>
        <taxon>Planctomycetota</taxon>
        <taxon>Planctomycetia</taxon>
        <taxon>Pirellulales</taxon>
        <taxon>Thermoguttaceae</taxon>
        <taxon>Thermogutta</taxon>
    </lineage>
</organism>
<feature type="domain" description="Rieske" evidence="5">
    <location>
        <begin position="5"/>
        <end position="100"/>
    </location>
</feature>
<proteinExistence type="predicted"/>
<sequence length="106" mass="11420">MGELVKVCRVSDLPDPGKAVFDVNGRMIALFHVSGTFWAIDDVCTHDGGPLAEGELRGYTIICPRHGAQFDIRTGHAKTMPAVKGVTAHKVVVQGEDVYIEVNESA</sequence>
<dbReference type="Gene3D" id="2.102.10.10">
    <property type="entry name" value="Rieske [2Fe-2S] iron-sulphur domain"/>
    <property type="match status" value="1"/>
</dbReference>
<dbReference type="PANTHER" id="PTHR21496:SF23">
    <property type="entry name" value="3-PHENYLPROPIONATE_CINNAMIC ACID DIOXYGENASE FERREDOXIN SUBUNIT"/>
    <property type="match status" value="1"/>
</dbReference>
<dbReference type="PROSITE" id="PS51296">
    <property type="entry name" value="RIESKE"/>
    <property type="match status" value="1"/>
</dbReference>
<evidence type="ECO:0000313" key="6">
    <source>
        <dbReference type="EMBL" id="ASV76898.1"/>
    </source>
</evidence>
<keyword evidence="4" id="KW-0411">Iron-sulfur</keyword>
<dbReference type="Pfam" id="PF00355">
    <property type="entry name" value="Rieske"/>
    <property type="match status" value="1"/>
</dbReference>
<evidence type="ECO:0000313" key="7">
    <source>
        <dbReference type="Proteomes" id="UP000215086"/>
    </source>
</evidence>
<name>A0A286RLR1_9BACT</name>
<accession>A0A286RLR1</accession>
<dbReference type="Proteomes" id="UP000215086">
    <property type="component" value="Chromosome"/>
</dbReference>
<dbReference type="OrthoDB" id="9795104at2"/>
<reference evidence="6 7" key="1">
    <citation type="journal article" name="Front. Microbiol.">
        <title>Sugar Metabolism of the First Thermophilic Planctomycete Thermogutta terrifontis: Comparative Genomic and Transcriptomic Approaches.</title>
        <authorList>
            <person name="Elcheninov A.G."/>
            <person name="Menzel P."/>
            <person name="Gudbergsdottir S.R."/>
            <person name="Slesarev A.I."/>
            <person name="Kadnikov V.V."/>
            <person name="Krogh A."/>
            <person name="Bonch-Osmolovskaya E.A."/>
            <person name="Peng X."/>
            <person name="Kublanov I.V."/>
        </authorList>
    </citation>
    <scope>NUCLEOTIDE SEQUENCE [LARGE SCALE GENOMIC DNA]</scope>
    <source>
        <strain evidence="6 7">R1</strain>
    </source>
</reference>
<dbReference type="InterPro" id="IPR017941">
    <property type="entry name" value="Rieske_2Fe-2S"/>
</dbReference>
<dbReference type="InterPro" id="IPR036922">
    <property type="entry name" value="Rieske_2Fe-2S_sf"/>
</dbReference>
<dbReference type="CDD" id="cd03528">
    <property type="entry name" value="Rieske_RO_ferredoxin"/>
    <property type="match status" value="1"/>
</dbReference>